<dbReference type="InterPro" id="IPR002850">
    <property type="entry name" value="PIN_toxin-like"/>
</dbReference>
<feature type="domain" description="PIN" evidence="1">
    <location>
        <begin position="2"/>
        <end position="109"/>
    </location>
</feature>
<dbReference type="SUPFAM" id="SSF88723">
    <property type="entry name" value="PIN domain-like"/>
    <property type="match status" value="1"/>
</dbReference>
<accession>A0A399FE29</accession>
<dbReference type="NCBIfam" id="TIGR00305">
    <property type="entry name" value="putative toxin-antitoxin system toxin component, PIN family"/>
    <property type="match status" value="1"/>
</dbReference>
<organism evidence="2 3">
    <name type="scientific">Meiothermus granaticius NBRC 107808</name>
    <dbReference type="NCBI Taxonomy" id="1227551"/>
    <lineage>
        <taxon>Bacteria</taxon>
        <taxon>Thermotogati</taxon>
        <taxon>Deinococcota</taxon>
        <taxon>Deinococci</taxon>
        <taxon>Thermales</taxon>
        <taxon>Thermaceae</taxon>
        <taxon>Meiothermus</taxon>
    </lineage>
</organism>
<dbReference type="EMBL" id="QWLB01000009">
    <property type="protein sequence ID" value="RIH93131.1"/>
    <property type="molecule type" value="Genomic_DNA"/>
</dbReference>
<reference evidence="2 3" key="1">
    <citation type="submission" date="2018-08" db="EMBL/GenBank/DDBJ databases">
        <title>Meiothermus granaticius genome AF-68 sequencing project.</title>
        <authorList>
            <person name="Da Costa M.S."/>
            <person name="Albuquerque L."/>
            <person name="Raposo P."/>
            <person name="Froufe H.J.C."/>
            <person name="Barroso C.S."/>
            <person name="Egas C."/>
        </authorList>
    </citation>
    <scope>NUCLEOTIDE SEQUENCE [LARGE SCALE GENOMIC DNA]</scope>
    <source>
        <strain evidence="2 3">AF-68</strain>
    </source>
</reference>
<evidence type="ECO:0000313" key="2">
    <source>
        <dbReference type="EMBL" id="RIH93131.1"/>
    </source>
</evidence>
<evidence type="ECO:0000313" key="3">
    <source>
        <dbReference type="Proteomes" id="UP000266178"/>
    </source>
</evidence>
<dbReference type="Proteomes" id="UP000266178">
    <property type="component" value="Unassembled WGS sequence"/>
</dbReference>
<keyword evidence="3" id="KW-1185">Reference proteome</keyword>
<dbReference type="AlphaFoldDB" id="A0A399FE29"/>
<dbReference type="OrthoDB" id="9802272at2"/>
<dbReference type="PANTHER" id="PTHR34610">
    <property type="entry name" value="SSL7007 PROTEIN"/>
    <property type="match status" value="1"/>
</dbReference>
<gene>
    <name evidence="2" type="ORF">Mgrana_00929</name>
</gene>
<dbReference type="PANTHER" id="PTHR34610:SF4">
    <property type="entry name" value="SLL8027 PROTEIN"/>
    <property type="match status" value="1"/>
</dbReference>
<evidence type="ECO:0000259" key="1">
    <source>
        <dbReference type="Pfam" id="PF13470"/>
    </source>
</evidence>
<dbReference type="Pfam" id="PF13470">
    <property type="entry name" value="PIN_3"/>
    <property type="match status" value="1"/>
</dbReference>
<protein>
    <submittedName>
        <fullName evidence="2">Putative toxin-antitoxin system toxin component, PIN family</fullName>
    </submittedName>
</protein>
<proteinExistence type="predicted"/>
<sequence>MRAVLDSTVYAAAALNEGASHRIVKAFIEEGFFTAIVSHNLLAEIRGVLWRPRFSFSQGPVDRYLTAIFFNAELHPDMPNPPRRSRDPNDDYLLALALEAKADVMVSENWDLLEVGSLEGRIPTLNTRSFLRLLREGGLEG</sequence>
<dbReference type="InterPro" id="IPR002716">
    <property type="entry name" value="PIN_dom"/>
</dbReference>
<dbReference type="InterPro" id="IPR029060">
    <property type="entry name" value="PIN-like_dom_sf"/>
</dbReference>
<name>A0A399FE29_9DEIN</name>
<comment type="caution">
    <text evidence="2">The sequence shown here is derived from an EMBL/GenBank/DDBJ whole genome shotgun (WGS) entry which is preliminary data.</text>
</comment>